<evidence type="ECO:0000259" key="5">
    <source>
        <dbReference type="Pfam" id="PF23598"/>
    </source>
</evidence>
<evidence type="ECO:0000313" key="6">
    <source>
        <dbReference type="EMBL" id="CAB9529443.1"/>
    </source>
</evidence>
<keyword evidence="4" id="KW-0472">Membrane</keyword>
<evidence type="ECO:0000256" key="2">
    <source>
        <dbReference type="ARBA" id="ARBA00022737"/>
    </source>
</evidence>
<dbReference type="InterPro" id="IPR055414">
    <property type="entry name" value="LRR_R13L4/SHOC2-like"/>
</dbReference>
<name>A0A9N8EZ19_9STRA</name>
<dbReference type="AlphaFoldDB" id="A0A9N8EZ19"/>
<comment type="caution">
    <text evidence="6">The sequence shown here is derived from an EMBL/GenBank/DDBJ whole genome shotgun (WGS) entry which is preliminary data.</text>
</comment>
<accession>A0A9N8EZ19</accession>
<dbReference type="InterPro" id="IPR032675">
    <property type="entry name" value="LRR_dom_sf"/>
</dbReference>
<feature type="region of interest" description="Disordered" evidence="3">
    <location>
        <begin position="73"/>
        <end position="95"/>
    </location>
</feature>
<feature type="region of interest" description="Disordered" evidence="3">
    <location>
        <begin position="1"/>
        <end position="22"/>
    </location>
</feature>
<sequence>MIKETQNQDVQQQETSSSFDAFGIFGEMKGEQEKTEMEVVIGNQHPTTFHNSLDSKISSPQALRDDVISSIQPFPTSNPPEMHQARRVGEDGPGVSSLQAVKDEAINSIQPLPTSTPPSLNRARRIREDGPGAYAVLGIRPIFHRPRSSPLTGRIPDTEGLGLELVPASQMDRYRADTLIHADPIDASENGRIPTAEPITTRAKKIWKKKLFLFLSLETMVAQAIVLIILVALLLAPKSRNQTQPVKQQNGVIPMQENPGTIASITQAPPTSMSLWERLNLPGYTLRAMENPSSPQTQAYQWLSNNVNKSNNTQLLPVWRLKQRFALATFYYSTRGEHWVKNEGWLDWDSNECNWEQITGDPNQANYCDDNGQLLSLKFWYANNLDGTMPAEISLLHESLEELAISWSYQLKGSIPTEVGLMTRLTLLWFTTTHLSGTLPTELGRLRNLERLWISGSEFDGTLPTELGNLSNLTELVFDKARFSGSIPTEILGLSNLKTLGFLECPLLDTASFLSEVVENLHNLESLSLRYQKPVGFTSIPSEIGRLTNLVNLVFTDFQLNGTIPSEMGLLTKLNCLNLQRNSITGTFPEELSKMSQLKVLRICSNQLEGRPLEQDVFPQLTQLQKLHINDNLFSGSIATGIGLWSSLKKLELQNTKMSGSLPTELLLLDNLTSLVVMNTSLSGSIPVGLCGVILTPSEMKHFGGKRYAVPTTNLSVCYGTNLCGCSCAPCF</sequence>
<organism evidence="6 7">
    <name type="scientific">Seminavis robusta</name>
    <dbReference type="NCBI Taxonomy" id="568900"/>
    <lineage>
        <taxon>Eukaryota</taxon>
        <taxon>Sar</taxon>
        <taxon>Stramenopiles</taxon>
        <taxon>Ochrophyta</taxon>
        <taxon>Bacillariophyta</taxon>
        <taxon>Bacillariophyceae</taxon>
        <taxon>Bacillariophycidae</taxon>
        <taxon>Naviculales</taxon>
        <taxon>Naviculaceae</taxon>
        <taxon>Seminavis</taxon>
    </lineage>
</organism>
<keyword evidence="1" id="KW-0433">Leucine-rich repeat</keyword>
<dbReference type="Proteomes" id="UP001153069">
    <property type="component" value="Unassembled WGS sequence"/>
</dbReference>
<feature type="transmembrane region" description="Helical" evidence="4">
    <location>
        <begin position="211"/>
        <end position="236"/>
    </location>
</feature>
<dbReference type="Gene3D" id="3.80.10.10">
    <property type="entry name" value="Ribonuclease Inhibitor"/>
    <property type="match status" value="3"/>
</dbReference>
<evidence type="ECO:0000256" key="4">
    <source>
        <dbReference type="SAM" id="Phobius"/>
    </source>
</evidence>
<evidence type="ECO:0000313" key="7">
    <source>
        <dbReference type="Proteomes" id="UP001153069"/>
    </source>
</evidence>
<reference evidence="6" key="1">
    <citation type="submission" date="2020-06" db="EMBL/GenBank/DDBJ databases">
        <authorList>
            <consortium name="Plant Systems Biology data submission"/>
        </authorList>
    </citation>
    <scope>NUCLEOTIDE SEQUENCE</scope>
    <source>
        <strain evidence="6">D6</strain>
    </source>
</reference>
<protein>
    <submittedName>
        <fullName evidence="6">Leucine Rich Repeat</fullName>
    </submittedName>
</protein>
<dbReference type="SUPFAM" id="SSF52058">
    <property type="entry name" value="L domain-like"/>
    <property type="match status" value="1"/>
</dbReference>
<evidence type="ECO:0000256" key="3">
    <source>
        <dbReference type="SAM" id="MobiDB-lite"/>
    </source>
</evidence>
<dbReference type="Pfam" id="PF00560">
    <property type="entry name" value="LRR_1"/>
    <property type="match status" value="1"/>
</dbReference>
<dbReference type="FunFam" id="3.80.10.10:FF:000041">
    <property type="entry name" value="LRR receptor-like serine/threonine-protein kinase ERECTA"/>
    <property type="match status" value="2"/>
</dbReference>
<evidence type="ECO:0000256" key="1">
    <source>
        <dbReference type="ARBA" id="ARBA00022614"/>
    </source>
</evidence>
<proteinExistence type="predicted"/>
<dbReference type="OrthoDB" id="676979at2759"/>
<keyword evidence="7" id="KW-1185">Reference proteome</keyword>
<dbReference type="InterPro" id="IPR052592">
    <property type="entry name" value="LRR-RLK"/>
</dbReference>
<feature type="compositionally biased region" description="Polar residues" evidence="3">
    <location>
        <begin position="1"/>
        <end position="19"/>
    </location>
</feature>
<dbReference type="PANTHER" id="PTHR48054:SF82">
    <property type="entry name" value="LRR RECEPTOR-LIKE SERINE_THREONINE-PROTEIN KINASE FLS2"/>
    <property type="match status" value="1"/>
</dbReference>
<dbReference type="PANTHER" id="PTHR48054">
    <property type="entry name" value="RECEPTOR KINASE-LIKE PROTEIN XA21"/>
    <property type="match status" value="1"/>
</dbReference>
<dbReference type="InterPro" id="IPR001611">
    <property type="entry name" value="Leu-rich_rpt"/>
</dbReference>
<keyword evidence="4" id="KW-1133">Transmembrane helix</keyword>
<feature type="domain" description="Disease resistance R13L4/SHOC-2-like LRR" evidence="5">
    <location>
        <begin position="494"/>
        <end position="677"/>
    </location>
</feature>
<keyword evidence="4" id="KW-0812">Transmembrane</keyword>
<gene>
    <name evidence="6" type="ORF">SEMRO_2504_G329620.1</name>
</gene>
<dbReference type="EMBL" id="CAICTM010002502">
    <property type="protein sequence ID" value="CAB9529443.1"/>
    <property type="molecule type" value="Genomic_DNA"/>
</dbReference>
<dbReference type="Pfam" id="PF23598">
    <property type="entry name" value="LRR_14"/>
    <property type="match status" value="1"/>
</dbReference>
<keyword evidence="2" id="KW-0677">Repeat</keyword>